<evidence type="ECO:0000313" key="2">
    <source>
        <dbReference type="EMBL" id="KAK5116111.1"/>
    </source>
</evidence>
<comment type="caution">
    <text evidence="2">The sequence shown here is derived from an EMBL/GenBank/DDBJ whole genome shotgun (WGS) entry which is preliminary data.</text>
</comment>
<keyword evidence="3" id="KW-1185">Reference proteome</keyword>
<feature type="compositionally biased region" description="Pro residues" evidence="1">
    <location>
        <begin position="40"/>
        <end position="50"/>
    </location>
</feature>
<name>A0ABR0KRC3_9PEZI</name>
<reference evidence="2 3" key="1">
    <citation type="submission" date="2023-08" db="EMBL/GenBank/DDBJ databases">
        <title>Black Yeasts Isolated from many extreme environments.</title>
        <authorList>
            <person name="Coleine C."/>
            <person name="Stajich J.E."/>
            <person name="Selbmann L."/>
        </authorList>
    </citation>
    <scope>NUCLEOTIDE SEQUENCE [LARGE SCALE GENOMIC DNA]</scope>
    <source>
        <strain evidence="2 3">CCFEE 536</strain>
    </source>
</reference>
<proteinExistence type="predicted"/>
<gene>
    <name evidence="2" type="ORF">LTR16_005103</name>
</gene>
<evidence type="ECO:0000313" key="3">
    <source>
        <dbReference type="Proteomes" id="UP001357485"/>
    </source>
</evidence>
<dbReference type="Proteomes" id="UP001357485">
    <property type="component" value="Unassembled WGS sequence"/>
</dbReference>
<feature type="region of interest" description="Disordered" evidence="1">
    <location>
        <begin position="28"/>
        <end position="50"/>
    </location>
</feature>
<sequence length="96" mass="10037">LTINQAGNVVAESADLPAALLQNVAHGQVGVDAESRSSSAPPPYQPHANPPPYIALWTTVPPQHRMVHGFSADGGDFGVTSDAGIHRWLADVPTYG</sequence>
<evidence type="ECO:0000256" key="1">
    <source>
        <dbReference type="SAM" id="MobiDB-lite"/>
    </source>
</evidence>
<feature type="non-terminal residue" evidence="2">
    <location>
        <position position="96"/>
    </location>
</feature>
<accession>A0ABR0KRC3</accession>
<feature type="non-terminal residue" evidence="2">
    <location>
        <position position="1"/>
    </location>
</feature>
<protein>
    <submittedName>
        <fullName evidence="2">Uncharacterized protein</fullName>
    </submittedName>
</protein>
<organism evidence="2 3">
    <name type="scientific">Cryomyces antarcticus</name>
    <dbReference type="NCBI Taxonomy" id="329879"/>
    <lineage>
        <taxon>Eukaryota</taxon>
        <taxon>Fungi</taxon>
        <taxon>Dikarya</taxon>
        <taxon>Ascomycota</taxon>
        <taxon>Pezizomycotina</taxon>
        <taxon>Dothideomycetes</taxon>
        <taxon>Dothideomycetes incertae sedis</taxon>
        <taxon>Cryomyces</taxon>
    </lineage>
</organism>
<dbReference type="EMBL" id="JAVRRA010025393">
    <property type="protein sequence ID" value="KAK5116111.1"/>
    <property type="molecule type" value="Genomic_DNA"/>
</dbReference>